<dbReference type="PROSITE" id="PS50010">
    <property type="entry name" value="DH_2"/>
    <property type="match status" value="1"/>
</dbReference>
<dbReference type="GO" id="GO:0005085">
    <property type="term" value="F:guanyl-nucleotide exchange factor activity"/>
    <property type="evidence" value="ECO:0007669"/>
    <property type="project" value="UniProtKB-KW"/>
</dbReference>
<dbReference type="Pfam" id="PF00621">
    <property type="entry name" value="RhoGEF"/>
    <property type="match status" value="1"/>
</dbReference>
<evidence type="ECO:0000259" key="7">
    <source>
        <dbReference type="PROSITE" id="PS50003"/>
    </source>
</evidence>
<dbReference type="InterPro" id="IPR001331">
    <property type="entry name" value="GDS_CDC24_CS"/>
</dbReference>
<evidence type="ECO:0000259" key="8">
    <source>
        <dbReference type="PROSITE" id="PS50010"/>
    </source>
</evidence>
<dbReference type="CDD" id="cd10572">
    <property type="entry name" value="PH_RhoGEF3_XPLN"/>
    <property type="match status" value="1"/>
</dbReference>
<evidence type="ECO:0000256" key="1">
    <source>
        <dbReference type="ARBA" id="ARBA00004496"/>
    </source>
</evidence>
<dbReference type="InterPro" id="IPR035899">
    <property type="entry name" value="DBL_dom_sf"/>
</dbReference>
<dbReference type="GO" id="GO:0005737">
    <property type="term" value="C:cytoplasm"/>
    <property type="evidence" value="ECO:0007669"/>
    <property type="project" value="UniProtKB-SubCell"/>
</dbReference>
<dbReference type="EMBL" id="JW867825">
    <property type="protein sequence ID" value="AFP00343.1"/>
    <property type="molecule type" value="mRNA"/>
</dbReference>
<reference evidence="9" key="1">
    <citation type="journal article" date="2014" name="Nature">
        <title>Elephant shark genome provides unique insights into gnathostome evolution.</title>
        <authorList>
            <consortium name="International Elephant Shark Genome Sequencing Consortium"/>
            <person name="Venkatesh B."/>
            <person name="Lee A.P."/>
            <person name="Ravi V."/>
            <person name="Maurya A.K."/>
            <person name="Lian M.M."/>
            <person name="Swann J.B."/>
            <person name="Ohta Y."/>
            <person name="Flajnik M.F."/>
            <person name="Sutoh Y."/>
            <person name="Kasahara M."/>
            <person name="Hoon S."/>
            <person name="Gangu V."/>
            <person name="Roy S.W."/>
            <person name="Irimia M."/>
            <person name="Korzh V."/>
            <person name="Kondrychyn I."/>
            <person name="Lim Z.W."/>
            <person name="Tay B.H."/>
            <person name="Tohari S."/>
            <person name="Kong K.W."/>
            <person name="Ho S."/>
            <person name="Lorente-Galdos B."/>
            <person name="Quilez J."/>
            <person name="Marques-Bonet T."/>
            <person name="Raney B.J."/>
            <person name="Ingham P.W."/>
            <person name="Tay A."/>
            <person name="Hillier L.W."/>
            <person name="Minx P."/>
            <person name="Boehm T."/>
            <person name="Wilson R.K."/>
            <person name="Brenner S."/>
            <person name="Warren W.C."/>
        </authorList>
    </citation>
    <scope>NUCLEOTIDE SEQUENCE</scope>
    <source>
        <tissue evidence="9">Spleen</tissue>
    </source>
</reference>
<feature type="region of interest" description="Disordered" evidence="6">
    <location>
        <begin position="459"/>
        <end position="483"/>
    </location>
</feature>
<dbReference type="GO" id="GO:0035025">
    <property type="term" value="P:positive regulation of Rho protein signal transduction"/>
    <property type="evidence" value="ECO:0007669"/>
    <property type="project" value="TreeGrafter"/>
</dbReference>
<keyword evidence="2" id="KW-0963">Cytoplasm</keyword>
<evidence type="ECO:0000256" key="5">
    <source>
        <dbReference type="ARBA" id="ARBA00043905"/>
    </source>
</evidence>
<feature type="region of interest" description="Disordered" evidence="6">
    <location>
        <begin position="1"/>
        <end position="62"/>
    </location>
</feature>
<evidence type="ECO:0000256" key="4">
    <source>
        <dbReference type="ARBA" id="ARBA00023847"/>
    </source>
</evidence>
<feature type="domain" description="DH" evidence="8">
    <location>
        <begin position="127"/>
        <end position="310"/>
    </location>
</feature>
<keyword evidence="3" id="KW-0344">Guanine-nucleotide releasing factor</keyword>
<evidence type="ECO:0000256" key="2">
    <source>
        <dbReference type="ARBA" id="ARBA00022490"/>
    </source>
</evidence>
<comment type="function">
    <text evidence="5">Acts as a guanine nucleotide exchange factor (GEF) for RhoA and RhoB GTPases.</text>
</comment>
<dbReference type="CDD" id="cd00160">
    <property type="entry name" value="RhoGEF"/>
    <property type="match status" value="1"/>
</dbReference>
<sequence>MESSSSDSETESEEIEDEFCSGQREGAKTSGSPSDLGKKRKQETETYPVPNRGEKEPSNKRVKAVSKLKRFSQSFQRLSLKTDAYPAYSASRPWSRTGSAQVKSRNCKLWSETFESVGDELSAREIRRQEVIFELTQGEQALIDDLNIAKKAYYEPMLKLSIIPENELNQIFGSLYSLTPLHEDLTRRLQNERKKDGTVDCVGATLLEWLPSLACLYQTYCCNQVAAKALLDYKKQNRRVEEFLRLCQESAFSRKLDLWNFLDLPRSRLVKYPLLLKEVLRHTPSDHLDYPSLRQAIAMIQDIVSEINSKAGESECEFFKYRLYYLDDGQMDPSISTSRVLCCRGQLRNSKGSKLEVLLFEQALVITRQVTRGELPVYQVYRQPIPIHQLVLEDLPDSESRLGGSIRGAFTPGTERAKHVFRVSFRDHSRGQSHTLHANDSFNKQQWITRIRHAMVTYRDMPQCPGPSPRPRETPSPGAANRPLLTIDTGLIASSDMDNSVQCGS</sequence>
<evidence type="ECO:0000256" key="6">
    <source>
        <dbReference type="SAM" id="MobiDB-lite"/>
    </source>
</evidence>
<dbReference type="InterPro" id="IPR011993">
    <property type="entry name" value="PH-like_dom_sf"/>
</dbReference>
<dbReference type="Pfam" id="PF22697">
    <property type="entry name" value="SOS1_NGEF_PH"/>
    <property type="match status" value="1"/>
</dbReference>
<dbReference type="FunFam" id="2.30.29.30:FF:000151">
    <property type="entry name" value="Rho guanine nucleotide exchange factor 3"/>
    <property type="match status" value="1"/>
</dbReference>
<dbReference type="SMART" id="SM00325">
    <property type="entry name" value="RhoGEF"/>
    <property type="match status" value="1"/>
</dbReference>
<dbReference type="Gene3D" id="1.20.900.10">
    <property type="entry name" value="Dbl homology (DH) domain"/>
    <property type="match status" value="1"/>
</dbReference>
<dbReference type="InterPro" id="IPR001849">
    <property type="entry name" value="PH_domain"/>
</dbReference>
<dbReference type="SUPFAM" id="SSF48065">
    <property type="entry name" value="DBL homology domain (DH-domain)"/>
    <property type="match status" value="1"/>
</dbReference>
<dbReference type="PROSITE" id="PS00741">
    <property type="entry name" value="DH_1"/>
    <property type="match status" value="1"/>
</dbReference>
<accession>V9KQH8</accession>
<dbReference type="PANTHER" id="PTHR46006:SF3">
    <property type="entry name" value="RHO GUANINE NUCLEOTIDE EXCHANGE FACTOR 3"/>
    <property type="match status" value="1"/>
</dbReference>
<dbReference type="InterPro" id="IPR055251">
    <property type="entry name" value="SOS1_NGEF_PH"/>
</dbReference>
<comment type="subcellular location">
    <subcellularLocation>
        <location evidence="1">Cytoplasm</location>
    </subcellularLocation>
</comment>
<protein>
    <recommendedName>
        <fullName evidence="4">Rho guanine nucleotide exchange factor 3</fullName>
    </recommendedName>
</protein>
<dbReference type="Gene3D" id="2.30.29.30">
    <property type="entry name" value="Pleckstrin-homology domain (PH domain)/Phosphotyrosine-binding domain (PTB)"/>
    <property type="match status" value="1"/>
</dbReference>
<proteinExistence type="evidence at transcript level"/>
<dbReference type="InterPro" id="IPR044129">
    <property type="entry name" value="PH_RhoGEF3_XPLN"/>
</dbReference>
<evidence type="ECO:0000256" key="3">
    <source>
        <dbReference type="ARBA" id="ARBA00022658"/>
    </source>
</evidence>
<feature type="domain" description="PH" evidence="7">
    <location>
        <begin position="340"/>
        <end position="456"/>
    </location>
</feature>
<evidence type="ECO:0000313" key="9">
    <source>
        <dbReference type="EMBL" id="AFP00343.1"/>
    </source>
</evidence>
<feature type="compositionally biased region" description="Acidic residues" evidence="6">
    <location>
        <begin position="8"/>
        <end position="19"/>
    </location>
</feature>
<dbReference type="AlphaFoldDB" id="V9KQH8"/>
<dbReference type="InterPro" id="IPR051480">
    <property type="entry name" value="Endocytic_GEF_Adapter"/>
</dbReference>
<name>V9KQH8_CALMI</name>
<dbReference type="PANTHER" id="PTHR46006">
    <property type="entry name" value="RHO GUANINE NUCLEOTIDE EXCHANGE FACTOR AT 64C, ISOFORM A"/>
    <property type="match status" value="1"/>
</dbReference>
<dbReference type="PROSITE" id="PS50003">
    <property type="entry name" value="PH_DOMAIN"/>
    <property type="match status" value="1"/>
</dbReference>
<organism evidence="9">
    <name type="scientific">Callorhinchus milii</name>
    <name type="common">Ghost shark</name>
    <dbReference type="NCBI Taxonomy" id="7868"/>
    <lineage>
        <taxon>Eukaryota</taxon>
        <taxon>Metazoa</taxon>
        <taxon>Chordata</taxon>
        <taxon>Craniata</taxon>
        <taxon>Vertebrata</taxon>
        <taxon>Chondrichthyes</taxon>
        <taxon>Holocephali</taxon>
        <taxon>Chimaeriformes</taxon>
        <taxon>Callorhinchidae</taxon>
        <taxon>Callorhinchus</taxon>
    </lineage>
</organism>
<dbReference type="GO" id="GO:0035556">
    <property type="term" value="P:intracellular signal transduction"/>
    <property type="evidence" value="ECO:0007669"/>
    <property type="project" value="InterPro"/>
</dbReference>
<dbReference type="InterPro" id="IPR000219">
    <property type="entry name" value="DH_dom"/>
</dbReference>
<dbReference type="SUPFAM" id="SSF50729">
    <property type="entry name" value="PH domain-like"/>
    <property type="match status" value="1"/>
</dbReference>